<keyword evidence="5" id="KW-0677">Repeat</keyword>
<keyword evidence="9 11" id="KW-0472">Membrane</keyword>
<dbReference type="PANTHER" id="PTHR48040">
    <property type="entry name" value="PLEIOTROPIC DRUG RESISTANCE PROTEIN 1-LIKE ISOFORM X1"/>
    <property type="match status" value="1"/>
</dbReference>
<evidence type="ECO:0000256" key="1">
    <source>
        <dbReference type="ARBA" id="ARBA00004141"/>
    </source>
</evidence>
<evidence type="ECO:0000313" key="13">
    <source>
        <dbReference type="EMBL" id="KAF5204931.1"/>
    </source>
</evidence>
<dbReference type="SMART" id="SM00382">
    <property type="entry name" value="AAA"/>
    <property type="match status" value="1"/>
</dbReference>
<evidence type="ECO:0000256" key="2">
    <source>
        <dbReference type="ARBA" id="ARBA00006012"/>
    </source>
</evidence>
<dbReference type="CDD" id="cd03233">
    <property type="entry name" value="ABCG_PDR_domain1"/>
    <property type="match status" value="1"/>
</dbReference>
<dbReference type="Pfam" id="PF00005">
    <property type="entry name" value="ABC_tran"/>
    <property type="match status" value="1"/>
</dbReference>
<dbReference type="GO" id="GO:0140359">
    <property type="term" value="F:ABC-type transporter activity"/>
    <property type="evidence" value="ECO:0007669"/>
    <property type="project" value="InterPro"/>
</dbReference>
<keyword evidence="7" id="KW-0067">ATP-binding</keyword>
<protein>
    <submittedName>
        <fullName evidence="13">Abc transporter g family member</fullName>
    </submittedName>
</protein>
<dbReference type="GO" id="GO:0016020">
    <property type="term" value="C:membrane"/>
    <property type="evidence" value="ECO:0007669"/>
    <property type="project" value="UniProtKB-SubCell"/>
</dbReference>
<evidence type="ECO:0000256" key="7">
    <source>
        <dbReference type="ARBA" id="ARBA00022840"/>
    </source>
</evidence>
<sequence length="723" mass="80681">MAASNGSEYFEIQIGSRRESFARPSNAETVEEDEGELLWAAIERLPSRKQSNFAILRRSDSESDGGTKKKTETVDVRKLDRIGRQLLVKKALATNEQDNYKLLSAIKERLDRVGLEIPKVEVRFENLNISAEVQTGSRALPTLVNYTRDTLEQVLTGLRIFRPKRHSLTILDNISGFIKPGRMTLLLGPPGSGKSTLLKALAGKLDRNLQKNGNITYNGHVLNDFCVQRTSAYISQTDNHIAEITVRETFDFAARFQGASDGFAGYLTDLTRLEKERNVRPNPEIDAFMKASSVGGKTHNLATDYILKVLGLDVCDETLVGSDMLRGVSGGQRKRVTTGEMIVGPRKTLFMDEISTGLDSSTTYQIVKCVRNFVHLLEGTVLMALLQPAPETFDLFDDLILLSEGHVIYQGPMEYVVEFFESLGFRLPPRKGIADFLQEVTSRKDQAQYWADPSKPYVFIPVIKIKEAFNQSRYGRLVESNLSVSYDKTRSHPSALFKTRFFRFMLILFSVHQMALGLFRMMASIARDMIIANTFGSAAILVLLLLGGFILPKEMIKPWWAWGFWLSPLSYGQRAISVNEFSATRWTERSLFGNNTVGYNVLHLHGLPSADSWYWMVLAQAMIPLATEENSDSGARSQTSERSSESVKSGTSKKGMILPFQPLSMTFQNVNYFVGTPKEMKNIRQKKLQLLSNVSGVFSPGVLTALVGSSGAGKTTLMDVLAS</sequence>
<feature type="compositionally biased region" description="Polar residues" evidence="10">
    <location>
        <begin position="632"/>
        <end position="652"/>
    </location>
</feature>
<dbReference type="Pfam" id="PF14510">
    <property type="entry name" value="ABC_trans_N"/>
    <property type="match status" value="1"/>
</dbReference>
<dbReference type="Pfam" id="PF19055">
    <property type="entry name" value="ABC2_membrane_7"/>
    <property type="match status" value="1"/>
</dbReference>
<reference evidence="13 14" key="1">
    <citation type="submission" date="2020-06" db="EMBL/GenBank/DDBJ databases">
        <title>Transcriptomic and genomic resources for Thalictrum thalictroides and T. hernandezii: Facilitating candidate gene discovery in an emerging model plant lineage.</title>
        <authorList>
            <person name="Arias T."/>
            <person name="Riano-Pachon D.M."/>
            <person name="Di Stilio V.S."/>
        </authorList>
    </citation>
    <scope>NUCLEOTIDE SEQUENCE [LARGE SCALE GENOMIC DNA]</scope>
    <source>
        <strain evidence="14">cv. WT478/WT964</strain>
        <tissue evidence="13">Leaves</tissue>
    </source>
</reference>
<keyword evidence="6" id="KW-0547">Nucleotide-binding</keyword>
<dbReference type="OrthoDB" id="66620at2759"/>
<keyword evidence="4 11" id="KW-0812">Transmembrane</keyword>
<evidence type="ECO:0000256" key="9">
    <source>
        <dbReference type="ARBA" id="ARBA00023136"/>
    </source>
</evidence>
<keyword evidence="14" id="KW-1185">Reference proteome</keyword>
<evidence type="ECO:0000313" key="14">
    <source>
        <dbReference type="Proteomes" id="UP000554482"/>
    </source>
</evidence>
<dbReference type="InterPro" id="IPR034001">
    <property type="entry name" value="ABCG_PDR_1"/>
</dbReference>
<dbReference type="InterPro" id="IPR027417">
    <property type="entry name" value="P-loop_NTPase"/>
</dbReference>
<dbReference type="Proteomes" id="UP000554482">
    <property type="component" value="Unassembled WGS sequence"/>
</dbReference>
<evidence type="ECO:0000256" key="3">
    <source>
        <dbReference type="ARBA" id="ARBA00022448"/>
    </source>
</evidence>
<dbReference type="PANTHER" id="PTHR48040:SF13">
    <property type="entry name" value="ABC TRANSPORTER G FAMILY MEMBER 31"/>
    <property type="match status" value="1"/>
</dbReference>
<evidence type="ECO:0000259" key="12">
    <source>
        <dbReference type="PROSITE" id="PS50893"/>
    </source>
</evidence>
<evidence type="ECO:0000256" key="8">
    <source>
        <dbReference type="ARBA" id="ARBA00022989"/>
    </source>
</evidence>
<evidence type="ECO:0000256" key="5">
    <source>
        <dbReference type="ARBA" id="ARBA00022737"/>
    </source>
</evidence>
<dbReference type="AlphaFoldDB" id="A0A7J6X5B4"/>
<dbReference type="InterPro" id="IPR003593">
    <property type="entry name" value="AAA+_ATPase"/>
</dbReference>
<comment type="similarity">
    <text evidence="2">Belongs to the ABC transporter superfamily. ABCG family. PDR (TC 3.A.1.205) subfamily.</text>
</comment>
<keyword evidence="3" id="KW-0813">Transport</keyword>
<gene>
    <name evidence="13" type="ORF">FRX31_005481</name>
</gene>
<dbReference type="GO" id="GO:0005524">
    <property type="term" value="F:ATP binding"/>
    <property type="evidence" value="ECO:0007669"/>
    <property type="project" value="UniProtKB-KW"/>
</dbReference>
<evidence type="ECO:0000256" key="10">
    <source>
        <dbReference type="SAM" id="MobiDB-lite"/>
    </source>
</evidence>
<feature type="transmembrane region" description="Helical" evidence="11">
    <location>
        <begin position="531"/>
        <end position="551"/>
    </location>
</feature>
<dbReference type="GO" id="GO:0016887">
    <property type="term" value="F:ATP hydrolysis activity"/>
    <property type="evidence" value="ECO:0007669"/>
    <property type="project" value="InterPro"/>
</dbReference>
<accession>A0A7J6X5B4</accession>
<name>A0A7J6X5B4_THATH</name>
<dbReference type="Pfam" id="PF01061">
    <property type="entry name" value="ABC2_membrane"/>
    <property type="match status" value="1"/>
</dbReference>
<dbReference type="PROSITE" id="PS50893">
    <property type="entry name" value="ABC_TRANSPORTER_2"/>
    <property type="match status" value="1"/>
</dbReference>
<comment type="subcellular location">
    <subcellularLocation>
        <location evidence="1">Membrane</location>
        <topology evidence="1">Multi-pass membrane protein</topology>
    </subcellularLocation>
</comment>
<dbReference type="FunFam" id="3.40.50.300:FF:000179">
    <property type="entry name" value="ABC transporter G family member 34"/>
    <property type="match status" value="1"/>
</dbReference>
<dbReference type="InterPro" id="IPR003439">
    <property type="entry name" value="ABC_transporter-like_ATP-bd"/>
</dbReference>
<dbReference type="Gene3D" id="3.40.50.300">
    <property type="entry name" value="P-loop containing nucleotide triphosphate hydrolases"/>
    <property type="match status" value="2"/>
</dbReference>
<evidence type="ECO:0000256" key="4">
    <source>
        <dbReference type="ARBA" id="ARBA00022692"/>
    </source>
</evidence>
<evidence type="ECO:0000256" key="6">
    <source>
        <dbReference type="ARBA" id="ARBA00022741"/>
    </source>
</evidence>
<dbReference type="InterPro" id="IPR043926">
    <property type="entry name" value="ABCG_dom"/>
</dbReference>
<evidence type="ECO:0000256" key="11">
    <source>
        <dbReference type="SAM" id="Phobius"/>
    </source>
</evidence>
<comment type="caution">
    <text evidence="13">The sequence shown here is derived from an EMBL/GenBank/DDBJ whole genome shotgun (WGS) entry which is preliminary data.</text>
</comment>
<organism evidence="13 14">
    <name type="scientific">Thalictrum thalictroides</name>
    <name type="common">Rue-anemone</name>
    <name type="synonym">Anemone thalictroides</name>
    <dbReference type="NCBI Taxonomy" id="46969"/>
    <lineage>
        <taxon>Eukaryota</taxon>
        <taxon>Viridiplantae</taxon>
        <taxon>Streptophyta</taxon>
        <taxon>Embryophyta</taxon>
        <taxon>Tracheophyta</taxon>
        <taxon>Spermatophyta</taxon>
        <taxon>Magnoliopsida</taxon>
        <taxon>Ranunculales</taxon>
        <taxon>Ranunculaceae</taxon>
        <taxon>Thalictroideae</taxon>
        <taxon>Thalictrum</taxon>
    </lineage>
</organism>
<feature type="region of interest" description="Disordered" evidence="10">
    <location>
        <begin position="629"/>
        <end position="653"/>
    </location>
</feature>
<keyword evidence="8 11" id="KW-1133">Transmembrane helix</keyword>
<dbReference type="EMBL" id="JABWDY010004736">
    <property type="protein sequence ID" value="KAF5204931.1"/>
    <property type="molecule type" value="Genomic_DNA"/>
</dbReference>
<proteinExistence type="inferred from homology"/>
<feature type="domain" description="ABC transporter" evidence="12">
    <location>
        <begin position="155"/>
        <end position="429"/>
    </location>
</feature>
<dbReference type="InterPro" id="IPR029481">
    <property type="entry name" value="ABC_trans_N"/>
</dbReference>
<dbReference type="InterPro" id="IPR013525">
    <property type="entry name" value="ABC2_TM"/>
</dbReference>
<dbReference type="SUPFAM" id="SSF52540">
    <property type="entry name" value="P-loop containing nucleoside triphosphate hydrolases"/>
    <property type="match status" value="2"/>
</dbReference>